<dbReference type="InterPro" id="IPR045063">
    <property type="entry name" value="Dynamin_N"/>
</dbReference>
<keyword evidence="2" id="KW-0812">Transmembrane</keyword>
<dbReference type="PANTHER" id="PTHR43681">
    <property type="entry name" value="TRANSMEMBRANE GTPASE FZO"/>
    <property type="match status" value="1"/>
</dbReference>
<dbReference type="Pfam" id="PF00350">
    <property type="entry name" value="Dynamin_N"/>
    <property type="match status" value="1"/>
</dbReference>
<protein>
    <submittedName>
        <fullName evidence="2">Putative transmembrane GTPase FZO-like, chloroplastic</fullName>
    </submittedName>
</protein>
<organism evidence="2 3">
    <name type="scientific">Vitis vinifera</name>
    <name type="common">Grape</name>
    <dbReference type="NCBI Taxonomy" id="29760"/>
    <lineage>
        <taxon>Eukaryota</taxon>
        <taxon>Viridiplantae</taxon>
        <taxon>Streptophyta</taxon>
        <taxon>Embryophyta</taxon>
        <taxon>Tracheophyta</taxon>
        <taxon>Spermatophyta</taxon>
        <taxon>Magnoliopsida</taxon>
        <taxon>eudicotyledons</taxon>
        <taxon>Gunneridae</taxon>
        <taxon>Pentapetalae</taxon>
        <taxon>rosids</taxon>
        <taxon>Vitales</taxon>
        <taxon>Vitaceae</taxon>
        <taxon>Viteae</taxon>
        <taxon>Vitis</taxon>
    </lineage>
</organism>
<dbReference type="SUPFAM" id="SSF52540">
    <property type="entry name" value="P-loop containing nucleoside triphosphate hydrolases"/>
    <property type="match status" value="1"/>
</dbReference>
<dbReference type="PANTHER" id="PTHR43681:SF1">
    <property type="entry name" value="SARCALUMENIN"/>
    <property type="match status" value="1"/>
</dbReference>
<name>A0A438F480_VITVI</name>
<dbReference type="Gene3D" id="3.40.50.300">
    <property type="entry name" value="P-loop containing nucleotide triphosphate hydrolases"/>
    <property type="match status" value="1"/>
</dbReference>
<comment type="caution">
    <text evidence="2">The sequence shown here is derived from an EMBL/GenBank/DDBJ whole genome shotgun (WGS) entry which is preliminary data.</text>
</comment>
<sequence>MLRASIHQNKKIGLPAIVARNTMMDSRSESVILPLVARNVQTANAAFTASNSEDTNFCGGPSHAKDTSLFEASELLKAGASGLVVSLEDLRLFSDDVLRKLFETVHAMNKRTEDELQNLNKLKSLDVNSGVPGKRRMEEVSLLIDAVSQLDEPFLLAIVSTVINALLGRRYLKEGVVPTTNEITFLRYSELDSDGQQRCERHPDGQYICYLPAPILKEMNIVDTPGTNVILQRQQRLTEEFVPRADLLLFVISADRPLTESEVGLLPPVNVV</sequence>
<proteinExistence type="predicted"/>
<keyword evidence="2" id="KW-0472">Membrane</keyword>
<evidence type="ECO:0000313" key="3">
    <source>
        <dbReference type="Proteomes" id="UP000288805"/>
    </source>
</evidence>
<reference evidence="2 3" key="1">
    <citation type="journal article" date="2018" name="PLoS Genet.">
        <title>Population sequencing reveals clonal diversity and ancestral inbreeding in the grapevine cultivar Chardonnay.</title>
        <authorList>
            <person name="Roach M.J."/>
            <person name="Johnson D.L."/>
            <person name="Bohlmann J."/>
            <person name="van Vuuren H.J."/>
            <person name="Jones S.J."/>
            <person name="Pretorius I.S."/>
            <person name="Schmidt S.A."/>
            <person name="Borneman A.R."/>
        </authorList>
    </citation>
    <scope>NUCLEOTIDE SEQUENCE [LARGE SCALE GENOMIC DNA]</scope>
    <source>
        <strain evidence="3">cv. Chardonnay</strain>
        <tissue evidence="2">Leaf</tissue>
    </source>
</reference>
<dbReference type="EMBL" id="QGNW01001124">
    <property type="protein sequence ID" value="RVW54819.1"/>
    <property type="molecule type" value="Genomic_DNA"/>
</dbReference>
<accession>A0A438F480</accession>
<dbReference type="InterPro" id="IPR027417">
    <property type="entry name" value="P-loop_NTPase"/>
</dbReference>
<gene>
    <name evidence="2" type="primary">FZL_4</name>
    <name evidence="2" type="ORF">CK203_071616</name>
</gene>
<evidence type="ECO:0000259" key="1">
    <source>
        <dbReference type="Pfam" id="PF00350"/>
    </source>
</evidence>
<dbReference type="InterPro" id="IPR051943">
    <property type="entry name" value="TRAFAC_Dynamin-like_GTPase"/>
</dbReference>
<evidence type="ECO:0000313" key="2">
    <source>
        <dbReference type="EMBL" id="RVW54819.1"/>
    </source>
</evidence>
<feature type="domain" description="Dynamin N-terminal" evidence="1">
    <location>
        <begin position="206"/>
        <end position="263"/>
    </location>
</feature>
<dbReference type="AlphaFoldDB" id="A0A438F480"/>
<dbReference type="Proteomes" id="UP000288805">
    <property type="component" value="Unassembled WGS sequence"/>
</dbReference>